<dbReference type="RefSeq" id="WP_011769943.1">
    <property type="nucleotide sequence ID" value="NC_008709.1"/>
</dbReference>
<dbReference type="AlphaFoldDB" id="A1SV68"/>
<sequence>MLTDWEALTQRFINEHARNEISVKAWCKQTNINYASARRHIKVNEKNTQYRVRKLRAAQNDKCTRKTTVPKSYKHKIQSVNKNKSDTFANTALLKKPPPQKRVASLGNQNARKFGHYSTFLCTNEDVRRYLSASTASLSDELNLVRIQLLHTMVIVKQIDSDLKDDITAAKKNNLQIMHDKFYIHEDNQIARIESLEMSLLKQEKMKADTERAIILTNKFELQIDKLNREIAANKPKIDEVYYEIMKLDGPIE</sequence>
<keyword evidence="2" id="KW-1185">Reference proteome</keyword>
<dbReference type="OrthoDB" id="8227562at2"/>
<dbReference type="KEGG" id="pin:Ping_1585"/>
<proteinExistence type="predicted"/>
<name>A1SV68_PSYIN</name>
<reference evidence="1 2" key="1">
    <citation type="submission" date="2007-01" db="EMBL/GenBank/DDBJ databases">
        <title>Complete sequence of Psychromonas ingrahamii 37.</title>
        <authorList>
            <consortium name="US DOE Joint Genome Institute"/>
            <person name="Copeland A."/>
            <person name="Lucas S."/>
            <person name="Lapidus A."/>
            <person name="Barry K."/>
            <person name="Detter J.C."/>
            <person name="Glavina del Rio T."/>
            <person name="Hammon N."/>
            <person name="Israni S."/>
            <person name="Dalin E."/>
            <person name="Tice H."/>
            <person name="Pitluck S."/>
            <person name="Thompson L.S."/>
            <person name="Brettin T."/>
            <person name="Bruce D."/>
            <person name="Han C."/>
            <person name="Tapia R."/>
            <person name="Schmutz J."/>
            <person name="Larimer F."/>
            <person name="Land M."/>
            <person name="Hauser L."/>
            <person name="Kyrpides N."/>
            <person name="Ivanova N."/>
            <person name="Staley J."/>
            <person name="Richardson P."/>
        </authorList>
    </citation>
    <scope>NUCLEOTIDE SEQUENCE [LARGE SCALE GENOMIC DNA]</scope>
    <source>
        <strain evidence="1 2">37</strain>
    </source>
</reference>
<dbReference type="Proteomes" id="UP000000639">
    <property type="component" value="Chromosome"/>
</dbReference>
<accession>A1SV68</accession>
<dbReference type="EMBL" id="CP000510">
    <property type="protein sequence ID" value="ABM03383.1"/>
    <property type="molecule type" value="Genomic_DNA"/>
</dbReference>
<dbReference type="HOGENOM" id="CLU_086683_0_0_6"/>
<organism evidence="1 2">
    <name type="scientific">Psychromonas ingrahamii (strain DSM 17664 / CCUG 51855 / 37)</name>
    <dbReference type="NCBI Taxonomy" id="357804"/>
    <lineage>
        <taxon>Bacteria</taxon>
        <taxon>Pseudomonadati</taxon>
        <taxon>Pseudomonadota</taxon>
        <taxon>Gammaproteobacteria</taxon>
        <taxon>Alteromonadales</taxon>
        <taxon>Psychromonadaceae</taxon>
        <taxon>Psychromonas</taxon>
    </lineage>
</organism>
<protein>
    <submittedName>
        <fullName evidence="1">Uncharacterized protein</fullName>
    </submittedName>
</protein>
<evidence type="ECO:0000313" key="2">
    <source>
        <dbReference type="Proteomes" id="UP000000639"/>
    </source>
</evidence>
<gene>
    <name evidence="1" type="ordered locus">Ping_1585</name>
</gene>
<dbReference type="eggNOG" id="ENOG50338NZ">
    <property type="taxonomic scope" value="Bacteria"/>
</dbReference>
<evidence type="ECO:0000313" key="1">
    <source>
        <dbReference type="EMBL" id="ABM03383.1"/>
    </source>
</evidence>